<accession>A0ABV7G8W1</accession>
<reference evidence="2" key="1">
    <citation type="journal article" date="2019" name="Int. J. Syst. Evol. Microbiol.">
        <title>The Global Catalogue of Microorganisms (GCM) 10K type strain sequencing project: providing services to taxonomists for standard genome sequencing and annotation.</title>
        <authorList>
            <consortium name="The Broad Institute Genomics Platform"/>
            <consortium name="The Broad Institute Genome Sequencing Center for Infectious Disease"/>
            <person name="Wu L."/>
            <person name="Ma J."/>
        </authorList>
    </citation>
    <scope>NUCLEOTIDE SEQUENCE [LARGE SCALE GENOMIC DNA]</scope>
    <source>
        <strain evidence="2">KCTC 52277</strain>
    </source>
</reference>
<dbReference type="EMBL" id="JBHRTD010000001">
    <property type="protein sequence ID" value="MFC3136793.1"/>
    <property type="molecule type" value="Genomic_DNA"/>
</dbReference>
<name>A0ABV7G8W1_9GAMM</name>
<evidence type="ECO:0000313" key="1">
    <source>
        <dbReference type="EMBL" id="MFC3136793.1"/>
    </source>
</evidence>
<proteinExistence type="predicted"/>
<dbReference type="Pfam" id="PF13211">
    <property type="entry name" value="DUF4019"/>
    <property type="match status" value="1"/>
</dbReference>
<comment type="caution">
    <text evidence="1">The sequence shown here is derived from an EMBL/GenBank/DDBJ whole genome shotgun (WGS) entry which is preliminary data.</text>
</comment>
<dbReference type="PROSITE" id="PS51257">
    <property type="entry name" value="PROKAR_LIPOPROTEIN"/>
    <property type="match status" value="1"/>
</dbReference>
<keyword evidence="2" id="KW-1185">Reference proteome</keyword>
<protein>
    <submittedName>
        <fullName evidence="1">DUF4019 domain-containing protein</fullName>
    </submittedName>
</protein>
<sequence>MKYIVGTWFAVIFALSGCSFDVTEIQAIDIETYSDTSKNVKLAEDLVYYDPRYIAHKVPSFNEATSQGIKLGYFVRSSDGKPSYRVTYSMKVSAVESNIDSLKSDFETFIPKLADFHASKEELFTNLSPKGQAWASSLFGGSAEDILSTGANLLRETVTAEQLTAVIKGLSSDYGSPISTDFVRAQYYEEFDDFPESVSLYYVQAYKNNRKALVRVSFTQENGNWAVMGFRVEPYI</sequence>
<organism evidence="1 2">
    <name type="scientific">Shewanella submarina</name>
    <dbReference type="NCBI Taxonomy" id="2016376"/>
    <lineage>
        <taxon>Bacteria</taxon>
        <taxon>Pseudomonadati</taxon>
        <taxon>Pseudomonadota</taxon>
        <taxon>Gammaproteobacteria</taxon>
        <taxon>Alteromonadales</taxon>
        <taxon>Shewanellaceae</taxon>
        <taxon>Shewanella</taxon>
    </lineage>
</organism>
<evidence type="ECO:0000313" key="2">
    <source>
        <dbReference type="Proteomes" id="UP001595621"/>
    </source>
</evidence>
<gene>
    <name evidence="1" type="ORF">ACFOE0_01115</name>
</gene>
<dbReference type="Proteomes" id="UP001595621">
    <property type="component" value="Unassembled WGS sequence"/>
</dbReference>
<dbReference type="RefSeq" id="WP_248936574.1">
    <property type="nucleotide sequence ID" value="NZ_JAKILF010000005.1"/>
</dbReference>
<dbReference type="InterPro" id="IPR025091">
    <property type="entry name" value="DUF4019"/>
</dbReference>